<dbReference type="EMBL" id="KN824298">
    <property type="protein sequence ID" value="KIM27621.1"/>
    <property type="molecule type" value="Genomic_DNA"/>
</dbReference>
<feature type="chain" id="PRO_5002175598" description="GPI anchored protein" evidence="2">
    <location>
        <begin position="20"/>
        <end position="279"/>
    </location>
</feature>
<gene>
    <name evidence="3" type="ORF">M408DRAFT_9297</name>
</gene>
<dbReference type="Proteomes" id="UP000054097">
    <property type="component" value="Unassembled WGS sequence"/>
</dbReference>
<feature type="region of interest" description="Disordered" evidence="1">
    <location>
        <begin position="203"/>
        <end position="247"/>
    </location>
</feature>
<reference evidence="3 4" key="1">
    <citation type="submission" date="2014-04" db="EMBL/GenBank/DDBJ databases">
        <authorList>
            <consortium name="DOE Joint Genome Institute"/>
            <person name="Kuo A."/>
            <person name="Zuccaro A."/>
            <person name="Kohler A."/>
            <person name="Nagy L.G."/>
            <person name="Floudas D."/>
            <person name="Copeland A."/>
            <person name="Barry K.W."/>
            <person name="Cichocki N."/>
            <person name="Veneault-Fourrey C."/>
            <person name="LaButti K."/>
            <person name="Lindquist E.A."/>
            <person name="Lipzen A."/>
            <person name="Lundell T."/>
            <person name="Morin E."/>
            <person name="Murat C."/>
            <person name="Sun H."/>
            <person name="Tunlid A."/>
            <person name="Henrissat B."/>
            <person name="Grigoriev I.V."/>
            <person name="Hibbett D.S."/>
            <person name="Martin F."/>
            <person name="Nordberg H.P."/>
            <person name="Cantor M.N."/>
            <person name="Hua S.X."/>
        </authorList>
    </citation>
    <scope>NUCLEOTIDE SEQUENCE [LARGE SCALE GENOMIC DNA]</scope>
    <source>
        <strain evidence="3 4">MAFF 305830</strain>
    </source>
</reference>
<dbReference type="HOGENOM" id="CLU_940455_0_0_1"/>
<evidence type="ECO:0000313" key="3">
    <source>
        <dbReference type="EMBL" id="KIM27621.1"/>
    </source>
</evidence>
<protein>
    <recommendedName>
        <fullName evidence="5">GPI anchored protein</fullName>
    </recommendedName>
</protein>
<sequence length="279" mass="27823">MLLSSLLSLISLAPLAVLGGAPGALRSLSGKDYSHHLRRTDEPFPVRLSYTKKGLAGVPKTLMEPAVPVARAGILVASRQLSCDPGYSACSDGAGCCPSAEIMESAAAGCCDQGNTCQTINGATGCCKAGQTCDAFVGCANPSLVECGGDFNFCCPAGETCSRDSQGNAACNGQTATDNGLATGAEEPSQGNTVISIPGVTSSVSSASTTRSSSSQTGSTTATVTRPTSSTATGSSSSSSATSSPNSAFKVVPGQGVAAFFAAIFVWLVSSPTTQPVSY</sequence>
<keyword evidence="4" id="KW-1185">Reference proteome</keyword>
<organism evidence="3 4">
    <name type="scientific">Serendipita vermifera MAFF 305830</name>
    <dbReference type="NCBI Taxonomy" id="933852"/>
    <lineage>
        <taxon>Eukaryota</taxon>
        <taxon>Fungi</taxon>
        <taxon>Dikarya</taxon>
        <taxon>Basidiomycota</taxon>
        <taxon>Agaricomycotina</taxon>
        <taxon>Agaricomycetes</taxon>
        <taxon>Sebacinales</taxon>
        <taxon>Serendipitaceae</taxon>
        <taxon>Serendipita</taxon>
    </lineage>
</organism>
<keyword evidence="2" id="KW-0732">Signal</keyword>
<name>A0A0C3B875_SERVB</name>
<evidence type="ECO:0000313" key="4">
    <source>
        <dbReference type="Proteomes" id="UP000054097"/>
    </source>
</evidence>
<evidence type="ECO:0008006" key="5">
    <source>
        <dbReference type="Google" id="ProtNLM"/>
    </source>
</evidence>
<evidence type="ECO:0000256" key="2">
    <source>
        <dbReference type="SAM" id="SignalP"/>
    </source>
</evidence>
<reference evidence="4" key="2">
    <citation type="submission" date="2015-01" db="EMBL/GenBank/DDBJ databases">
        <title>Evolutionary Origins and Diversification of the Mycorrhizal Mutualists.</title>
        <authorList>
            <consortium name="DOE Joint Genome Institute"/>
            <consortium name="Mycorrhizal Genomics Consortium"/>
            <person name="Kohler A."/>
            <person name="Kuo A."/>
            <person name="Nagy L.G."/>
            <person name="Floudas D."/>
            <person name="Copeland A."/>
            <person name="Barry K.W."/>
            <person name="Cichocki N."/>
            <person name="Veneault-Fourrey C."/>
            <person name="LaButti K."/>
            <person name="Lindquist E.A."/>
            <person name="Lipzen A."/>
            <person name="Lundell T."/>
            <person name="Morin E."/>
            <person name="Murat C."/>
            <person name="Riley R."/>
            <person name="Ohm R."/>
            <person name="Sun H."/>
            <person name="Tunlid A."/>
            <person name="Henrissat B."/>
            <person name="Grigoriev I.V."/>
            <person name="Hibbett D.S."/>
            <person name="Martin F."/>
        </authorList>
    </citation>
    <scope>NUCLEOTIDE SEQUENCE [LARGE SCALE GENOMIC DNA]</scope>
    <source>
        <strain evidence="4">MAFF 305830</strain>
    </source>
</reference>
<feature type="signal peptide" evidence="2">
    <location>
        <begin position="1"/>
        <end position="19"/>
    </location>
</feature>
<dbReference type="AlphaFoldDB" id="A0A0C3B875"/>
<dbReference type="STRING" id="933852.A0A0C3B875"/>
<proteinExistence type="predicted"/>
<evidence type="ECO:0000256" key="1">
    <source>
        <dbReference type="SAM" id="MobiDB-lite"/>
    </source>
</evidence>
<accession>A0A0C3B875</accession>
<dbReference type="OrthoDB" id="5358959at2759"/>
<feature type="compositionally biased region" description="Low complexity" evidence="1">
    <location>
        <begin position="203"/>
        <end position="244"/>
    </location>
</feature>